<feature type="compositionally biased region" description="Low complexity" evidence="1">
    <location>
        <begin position="680"/>
        <end position="693"/>
    </location>
</feature>
<dbReference type="EMBL" id="AHGT01000021">
    <property type="protein sequence ID" value="ESU37834.1"/>
    <property type="molecule type" value="Genomic_DNA"/>
</dbReference>
<evidence type="ECO:0000256" key="1">
    <source>
        <dbReference type="SAM" id="MobiDB-lite"/>
    </source>
</evidence>
<evidence type="ECO:0000313" key="4">
    <source>
        <dbReference type="Proteomes" id="UP000018320"/>
    </source>
</evidence>
<dbReference type="InterPro" id="IPR007714">
    <property type="entry name" value="CFA20_dom"/>
</dbReference>
<organism evidence="3 4">
    <name type="scientific">Giardia intestinalis</name>
    <name type="common">Giardia lamblia</name>
    <dbReference type="NCBI Taxonomy" id="5741"/>
    <lineage>
        <taxon>Eukaryota</taxon>
        <taxon>Metamonada</taxon>
        <taxon>Diplomonadida</taxon>
        <taxon>Hexamitidae</taxon>
        <taxon>Giardiinae</taxon>
        <taxon>Giardia</taxon>
    </lineage>
</organism>
<evidence type="ECO:0000259" key="2">
    <source>
        <dbReference type="Pfam" id="PF05018"/>
    </source>
</evidence>
<evidence type="ECO:0000313" key="3">
    <source>
        <dbReference type="EMBL" id="ESU37834.1"/>
    </source>
</evidence>
<dbReference type="Proteomes" id="UP000018320">
    <property type="component" value="Unassembled WGS sequence"/>
</dbReference>
<comment type="caution">
    <text evidence="3">The sequence shown here is derived from an EMBL/GenBank/DDBJ whole genome shotgun (WGS) entry which is preliminary data.</text>
</comment>
<feature type="region of interest" description="Disordered" evidence="1">
    <location>
        <begin position="305"/>
        <end position="333"/>
    </location>
</feature>
<dbReference type="VEuPathDB" id="GiardiaDB:GL50803_0017092"/>
<reference evidence="4" key="1">
    <citation type="submission" date="2012-02" db="EMBL/GenBank/DDBJ databases">
        <title>Genome sequencing of Giardia lamblia Genotypes A2 and B isolates (DH and GS) and comparative analysis with the genomes of Genotypes A1 and E (WB and Pig).</title>
        <authorList>
            <person name="Adam R."/>
            <person name="Dahlstrom E."/>
            <person name="Martens C."/>
            <person name="Bruno D."/>
            <person name="Barbian K."/>
            <person name="Porcella S.F."/>
            <person name="Nash T."/>
        </authorList>
    </citation>
    <scope>NUCLEOTIDE SEQUENCE</scope>
    <source>
        <strain evidence="4">DH</strain>
    </source>
</reference>
<reference evidence="3 4" key="2">
    <citation type="journal article" date="2013" name="Genome Biol. Evol.">
        <title>Genome sequencing of Giardia lamblia genotypes A2 and B isolates (DH and GS) and comparative analysis with the genomes of genotypes A1 and E (WB and Pig).</title>
        <authorList>
            <person name="Adam R.D."/>
            <person name="Dahlstrom E.W."/>
            <person name="Martens C.A."/>
            <person name="Bruno D.P."/>
            <person name="Barbian K.D."/>
            <person name="Ricklefs S.M."/>
            <person name="Hernandez M.M."/>
            <person name="Narla N.P."/>
            <person name="Patel R.B."/>
            <person name="Porcella S.F."/>
            <person name="Nash T.E."/>
        </authorList>
    </citation>
    <scope>NUCLEOTIDE SEQUENCE [LARGE SCALE GENOMIC DNA]</scope>
    <source>
        <strain evidence="3 4">DH</strain>
    </source>
</reference>
<dbReference type="VEuPathDB" id="GiardiaDB:GL50581_1582"/>
<protein>
    <recommendedName>
        <fullName evidence="2">CFA20 domain-containing protein</fullName>
    </recommendedName>
</protein>
<feature type="domain" description="CFA20" evidence="2">
    <location>
        <begin position="45"/>
        <end position="209"/>
    </location>
</feature>
<name>V6TGP0_GIAIN</name>
<feature type="region of interest" description="Disordered" evidence="1">
    <location>
        <begin position="670"/>
        <end position="696"/>
    </location>
</feature>
<accession>V6TGP0</accession>
<dbReference type="Pfam" id="PF05018">
    <property type="entry name" value="CFA20_dom"/>
    <property type="match status" value="1"/>
</dbReference>
<gene>
    <name evidence="3" type="ORF">DHA2_151488</name>
</gene>
<dbReference type="VEuPathDB" id="GiardiaDB:QR46_0140"/>
<feature type="region of interest" description="Disordered" evidence="1">
    <location>
        <begin position="1766"/>
        <end position="1793"/>
    </location>
</feature>
<proteinExistence type="predicted"/>
<dbReference type="VEuPathDB" id="GiardiaDB:DHA2_151488"/>
<sequence length="2223" mass="245550">MQRLSTPSIPQNCFRAGMKPLSAALATAKFVSCVDMFKNLGVPNTNMLKKGAVFTVVDPTIRRTVLVAQGTPPAANKYTIPATLNPKSYCQTHRYVFVQLASSIGGEGEMGIYQIAFLCHSSSGTSVRVVFTNISCLEPKVTSTSIVIPLELNRWTTLAVDMDQVFRNAYRNAISYKGVLQFEAMSSTVIKGVYFCTKPFTPYDVPEVMLLPLPLELASGNYKSRFQSDIPPLLQFYDWIAVGFDNVKANDFQASNNIYKSNLSGLWPKLCTHVDFFDPSRNVAKHPTGISGEVVARVEIETMGPLPTKLHPSSRRNRGSTSAQRGTVPLQDAETIDARIKRTRGVQSAKCNTKSSTTTLVTAQVPGNVSRRLSAPVSATISSESENVMTVPVRTANISEKRGKRELGADPVTQRPKSYVQPTNPLTDEPDMFLQKADIEILNQDVPELNASTPESGAILSISDSRLRSDGCCSVETPLTAAICAPTIAITQPIAVKSKVDLPVLNPSDTTQTLTINQLLVDTGERVDQGLQDGFAKFNEGMTGVKILIDKIYSRQKQMLRHINTANMSSFLLINKVPMRYLTHMSALEPQITIGFQSTTRFIYSFPHKSLLSDPLSCHNVARGLLDDATDEQCEEAACRVLNATFNMRLFDLMERACYQPPVCDSPDGVSFARSKKASRPSSTKSSAKSAPTETATVPVLEQANQLVNEICRRTLAAQGLTPTKVFPQRQVIQDINRASMIGQSKRRLYDESAAKMEQQYSRKKVRVAEPLTLALHPSSGIQPVYTGYPLVLCFLSANYVVAPLSFYEYIVSHDGSYAVSPLRAQFSLSHDYCILCLTSMLLQDKHKEHTLALLQIDDDSLSNTCTESTDPNHGTPSTECLHQIEYKSMHQQVGLYKPKNSTEPFTYARYKQYNGDLSNQTSLGQAEIQDIIDTLSSSQTAGEMSDKQRHESTKVLLIASAKYSPFVVVFFGTYLALFEVMPLSLCARLKGLLFYNSNSAFPYIIQAASFSDDSTKLVIAGCNNSLTSVVTAVIDLTDAIDLSNEFILLSGMAVGDQLQASPILEPVIQVLFHPGSNDQFVTLSATQFRGWRIKYIHGAGYIKSVAVDICNKEVQSNLTHNIKKYVLGYISENIMQPEKANKRFLSVLFRLIKRFSKLLFTDICFSGPNRVQIATACGVILIFNFTEILRDSSKIMLLLPSNTPDYRPLAACALSVNRVPEPLLDSSINNYIIFSSTDGIVRSWTNNFETLIMQSRFKAPVVYLREVILSGTSRMEVISPPVYQSDYASKQPNGPLGIIGDSKLGGFSGISKSSFYDDDAIKHTVVYSTIPPNISNLSSTRPRTTDLSRLAPPICNTSPQEPQNIDAHLANNMYYIKRGPFMLRQGSSLIPDQQSDQSTMDQTATMVAQDLIGQLSYINMLGQRSRMRQSITHGESTGSQYPSVSIDTIFFDSASDTSDTGSKQHEVVNNGFRPINNATQKDPVLSTLRMHHNHSGSCADSKTLTSREAADSLNRQFRNLLTTHLKGNTQRLVFNNIGLSLPSVPAPSTKMLQTLQAPTSSGTFMSVCLNGDVGLLSVGDSKGPVYNTVLCTQYKNVIDARIDPKHNEGVVLTNNVINIFNLATGLRSVYFKVADSEPDTSMLISTYSPPLGKCCYHPTSYVIAVMTNTLNCLLLDVSNQTVIYNCNLRSFLREASKLAAERSANAELEMIAVNTTYMQSMHVDASIYEQELSTQGESEREELDSWIGETSETITFDNDIISTSRGGHTESAASGPHAAVNNRSKSMQSASARQATAQQAYSDILSRQPQSVKVTTGSKKQVEAALYYIAESYTKMLVTGELARPLEINHNIIFTPSGSHLLLYVDNYLFSICTNGYAELRLVYISNFPIKQVVVGVSGGSSRRSREVLAMINLRNEVSIFSVEGLLLNSKPKMLRITRYPQLAHAYAFQNMGIPSDHYRFDDLVPLIKTPVLITINAITESLIVLVVDSIEVQEPSNITADEKVIRDANRAGYSIAKGKSRNYVAVYSIQSYSFSTGEMEYEIPVHVESGNIGEYIPIFIASSQLSGAIALFFRGSNRTKMISIPLSIVVEVEMEFSKILNKLTLGEQVQVDAYTDMSRIRCSILEYPIYTVDHDSRLDRFLVTGRGMQSVTVYTWNTGEYVEFSSLSQCIEHEEGYDEMVKSYLIDQQVKRGMSFNDQRSSVAQSAAYTDKETVILTINT</sequence>